<dbReference type="InterPro" id="IPR011059">
    <property type="entry name" value="Metal-dep_hydrolase_composite"/>
</dbReference>
<dbReference type="InterPro" id="IPR050378">
    <property type="entry name" value="Metallo-dep_Hydrolases_sf"/>
</dbReference>
<dbReference type="Proteomes" id="UP000011863">
    <property type="component" value="Chromosome"/>
</dbReference>
<dbReference type="GO" id="GO:0016812">
    <property type="term" value="F:hydrolase activity, acting on carbon-nitrogen (but not peptide) bonds, in cyclic amides"/>
    <property type="evidence" value="ECO:0007669"/>
    <property type="project" value="TreeGrafter"/>
</dbReference>
<dbReference type="GO" id="GO:0005829">
    <property type="term" value="C:cytosol"/>
    <property type="evidence" value="ECO:0007669"/>
    <property type="project" value="TreeGrafter"/>
</dbReference>
<sequence>MAEYDLIVRNGSLIDGTGSEARPADVGVRDGIIVDVGTVDGRGAQEINADGALVIPGIVDIHAHYDGQATWEERMQPSSWHGVTTVVMGNCGVGFAPVHDDDHDALIELMEGVEDIPGAALHEGLAWNWNSFGEFLDAVNARPHDIDVAAQVPHGALRLNVMGERGANHEDATPADIGAMAELAREAIEAGALGFTTSRTRNHKTSTGAYTPTLTAAPDELIGIAEGVGAAGTGVLQVVSDFLDVDDEFRTLRTMIERSGRPMSISVARNPMLPDAFRGILDHITAANADGLTMTGQVAARAVGLILGLECTLNPFLNNPVFAEIADLPLAEKVAALRDPAFRARLVDSHRMATRERDKLGGGLITKFELLFEMSDDPDYEPALSSSLAARAAASGTTPEELTIDVMLGADGDGRGLIYIPFLNYVDGRLDAVHEMLVHPHTVPGLGDGGAHVGTICDGSFPTTLLQYWGRDRETDRIDLPFLVQRHCQQTARTVGLLDRGVIAPGYRADLNVLDHANLRLHKPTIAHDLPAGGRRLLQRADGWLHTIVAGHETYRSGEATDALPGRLVRGAKPAPASVA</sequence>
<dbReference type="PANTHER" id="PTHR11647:SF1">
    <property type="entry name" value="COLLAPSIN RESPONSE MEDIATOR PROTEIN"/>
    <property type="match status" value="1"/>
</dbReference>
<evidence type="ECO:0000313" key="3">
    <source>
        <dbReference type="Proteomes" id="UP000011863"/>
    </source>
</evidence>
<accession>A0A6C7EDE3</accession>
<keyword evidence="2" id="KW-0378">Hydrolase</keyword>
<keyword evidence="3" id="KW-1185">Reference proteome</keyword>
<dbReference type="RefSeq" id="WP_015443728.1">
    <property type="nucleotide sequence ID" value="NC_020520.1"/>
</dbReference>
<dbReference type="InterPro" id="IPR032466">
    <property type="entry name" value="Metal_Hydrolase"/>
</dbReference>
<dbReference type="InterPro" id="IPR013108">
    <property type="entry name" value="Amidohydro_3"/>
</dbReference>
<evidence type="ECO:0000259" key="1">
    <source>
        <dbReference type="Pfam" id="PF07969"/>
    </source>
</evidence>
<organism evidence="2 3">
    <name type="scientific">Ilumatobacter coccineus (strain NBRC 103263 / KCTC 29153 / YM16-304)</name>
    <dbReference type="NCBI Taxonomy" id="1313172"/>
    <lineage>
        <taxon>Bacteria</taxon>
        <taxon>Bacillati</taxon>
        <taxon>Actinomycetota</taxon>
        <taxon>Acidimicrobiia</taxon>
        <taxon>Acidimicrobiales</taxon>
        <taxon>Ilumatobacteraceae</taxon>
        <taxon>Ilumatobacter</taxon>
    </lineage>
</organism>
<reference evidence="2 3" key="1">
    <citation type="journal article" date="2013" name="Int. J. Syst. Evol. Microbiol.">
        <title>Ilumatobacter nonamiense sp. nov. and Ilumatobacter coccineum sp. nov., isolated from seashore sand.</title>
        <authorList>
            <person name="Matsumoto A."/>
            <person name="Kasai H."/>
            <person name="Matsuo Y."/>
            <person name="Shizuri Y."/>
            <person name="Ichikawa N."/>
            <person name="Fujita N."/>
            <person name="Omura S."/>
            <person name="Takahashi Y."/>
        </authorList>
    </citation>
    <scope>NUCLEOTIDE SEQUENCE [LARGE SCALE GENOMIC DNA]</scope>
    <source>
        <strain evidence="3">NBRC 103263 / KCTC 29153 / YM16-304</strain>
    </source>
</reference>
<evidence type="ECO:0000313" key="2">
    <source>
        <dbReference type="EMBL" id="BAN04481.1"/>
    </source>
</evidence>
<dbReference type="Gene3D" id="3.20.20.140">
    <property type="entry name" value="Metal-dependent hydrolases"/>
    <property type="match status" value="1"/>
</dbReference>
<dbReference type="OrthoDB" id="9766983at2"/>
<dbReference type="EMBL" id="AP012057">
    <property type="protein sequence ID" value="BAN04481.1"/>
    <property type="molecule type" value="Genomic_DNA"/>
</dbReference>
<dbReference type="Pfam" id="PF07969">
    <property type="entry name" value="Amidohydro_3"/>
    <property type="match status" value="1"/>
</dbReference>
<dbReference type="SUPFAM" id="SSF51338">
    <property type="entry name" value="Composite domain of metallo-dependent hydrolases"/>
    <property type="match status" value="1"/>
</dbReference>
<proteinExistence type="predicted"/>
<dbReference type="AlphaFoldDB" id="A0A6C7EDE3"/>
<name>A0A6C7EDE3_ILUCY</name>
<protein>
    <submittedName>
        <fullName evidence="2">Putative hydrolase</fullName>
    </submittedName>
</protein>
<dbReference type="SUPFAM" id="SSF51556">
    <property type="entry name" value="Metallo-dependent hydrolases"/>
    <property type="match status" value="1"/>
</dbReference>
<feature type="domain" description="Amidohydrolase 3" evidence="1">
    <location>
        <begin position="45"/>
        <end position="555"/>
    </location>
</feature>
<gene>
    <name evidence="2" type="ORF">YM304_41670</name>
</gene>
<dbReference type="KEGG" id="aym:YM304_41670"/>
<dbReference type="PANTHER" id="PTHR11647">
    <property type="entry name" value="HYDRANTOINASE/DIHYDROPYRIMIDINASE FAMILY MEMBER"/>
    <property type="match status" value="1"/>
</dbReference>